<keyword evidence="4" id="KW-0276">Fatty acid metabolism</keyword>
<sequence length="242" mass="28212">MGLIYEKKQRVNGYECTYDYQLSPVAAMNYFQQSSQEQSEALGVGLEVMETAGLAWFLVKYDVRFMEYPVFNQEITVETEAIAFHGFAAHRRFAIRDQGGRVMIEADTEWMLIDTESGRLRRMESVPQNVVYQAGDQTDFNLRRLTKVSDWTEEKQFQVRYLDIDFNTHVNHVKYLAWALEILPLEEVKSMALSQVKIIYKNQGFYGDIVTVRSAQVANHHYRVDVINQRDELLCQLELILS</sequence>
<accession>A0A1H3CLD5</accession>
<evidence type="ECO:0000259" key="8">
    <source>
        <dbReference type="Pfam" id="PF01643"/>
    </source>
</evidence>
<evidence type="ECO:0000259" key="9">
    <source>
        <dbReference type="Pfam" id="PF20791"/>
    </source>
</evidence>
<keyword evidence="5" id="KW-0809">Transit peptide</keyword>
<dbReference type="InterPro" id="IPR029069">
    <property type="entry name" value="HotDog_dom_sf"/>
</dbReference>
<evidence type="ECO:0000256" key="3">
    <source>
        <dbReference type="ARBA" id="ARBA00022801"/>
    </source>
</evidence>
<evidence type="ECO:0000313" key="10">
    <source>
        <dbReference type="EMBL" id="SDX54708.1"/>
    </source>
</evidence>
<evidence type="ECO:0000256" key="7">
    <source>
        <dbReference type="ARBA" id="ARBA00023160"/>
    </source>
</evidence>
<keyword evidence="3" id="KW-0378">Hydrolase</keyword>
<proteinExistence type="inferred from homology"/>
<gene>
    <name evidence="10" type="ORF">SAMN04488579_103139</name>
</gene>
<dbReference type="GO" id="GO:0000036">
    <property type="term" value="F:acyl carrier activity"/>
    <property type="evidence" value="ECO:0007669"/>
    <property type="project" value="TreeGrafter"/>
</dbReference>
<evidence type="ECO:0000256" key="2">
    <source>
        <dbReference type="ARBA" id="ARBA00022516"/>
    </source>
</evidence>
<dbReference type="Proteomes" id="UP000199652">
    <property type="component" value="Unassembled WGS sequence"/>
</dbReference>
<keyword evidence="2" id="KW-0444">Lipid biosynthesis</keyword>
<reference evidence="11" key="1">
    <citation type="submission" date="2016-10" db="EMBL/GenBank/DDBJ databases">
        <authorList>
            <person name="Varghese N."/>
            <person name="Submissions S."/>
        </authorList>
    </citation>
    <scope>NUCLEOTIDE SEQUENCE [LARGE SCALE GENOMIC DNA]</scope>
    <source>
        <strain evidence="11">VPI 5359</strain>
    </source>
</reference>
<name>A0A1H3CLD5_EUBBA</name>
<protein>
    <submittedName>
        <fullName evidence="10">Acyl-ACP thioesterase</fullName>
    </submittedName>
</protein>
<dbReference type="RefSeq" id="WP_176770811.1">
    <property type="nucleotide sequence ID" value="NZ_FNOU01000003.1"/>
</dbReference>
<feature type="domain" description="Acyl-ACP thioesterase-like C-terminal" evidence="9">
    <location>
        <begin position="152"/>
        <end position="221"/>
    </location>
</feature>
<evidence type="ECO:0000256" key="5">
    <source>
        <dbReference type="ARBA" id="ARBA00022946"/>
    </source>
</evidence>
<organism evidence="10 11">
    <name type="scientific">Eubacterium barkeri</name>
    <name type="common">Clostridium barkeri</name>
    <dbReference type="NCBI Taxonomy" id="1528"/>
    <lineage>
        <taxon>Bacteria</taxon>
        <taxon>Bacillati</taxon>
        <taxon>Bacillota</taxon>
        <taxon>Clostridia</taxon>
        <taxon>Eubacteriales</taxon>
        <taxon>Eubacteriaceae</taxon>
        <taxon>Eubacterium</taxon>
    </lineage>
</organism>
<feature type="domain" description="Acyl-ACP thioesterase N-terminal hotdog" evidence="8">
    <location>
        <begin position="3"/>
        <end position="124"/>
    </location>
</feature>
<dbReference type="InterPro" id="IPR045023">
    <property type="entry name" value="FATA/B"/>
</dbReference>
<dbReference type="SUPFAM" id="SSF54637">
    <property type="entry name" value="Thioesterase/thiol ester dehydrase-isomerase"/>
    <property type="match status" value="2"/>
</dbReference>
<dbReference type="AlphaFoldDB" id="A0A1H3CLD5"/>
<dbReference type="Pfam" id="PF01643">
    <property type="entry name" value="Acyl-ACP_TE"/>
    <property type="match status" value="1"/>
</dbReference>
<dbReference type="Gene3D" id="3.10.129.10">
    <property type="entry name" value="Hotdog Thioesterase"/>
    <property type="match status" value="2"/>
</dbReference>
<dbReference type="PANTHER" id="PTHR31727:SF6">
    <property type="entry name" value="OLEOYL-ACYL CARRIER PROTEIN THIOESTERASE 1, CHLOROPLASTIC"/>
    <property type="match status" value="1"/>
</dbReference>
<evidence type="ECO:0000313" key="11">
    <source>
        <dbReference type="Proteomes" id="UP000199652"/>
    </source>
</evidence>
<dbReference type="PANTHER" id="PTHR31727">
    <property type="entry name" value="OLEOYL-ACYL CARRIER PROTEIN THIOESTERASE 1, CHLOROPLASTIC"/>
    <property type="match status" value="1"/>
</dbReference>
<dbReference type="EMBL" id="FNOU01000003">
    <property type="protein sequence ID" value="SDX54708.1"/>
    <property type="molecule type" value="Genomic_DNA"/>
</dbReference>
<evidence type="ECO:0000256" key="6">
    <source>
        <dbReference type="ARBA" id="ARBA00023098"/>
    </source>
</evidence>
<dbReference type="InterPro" id="IPR002864">
    <property type="entry name" value="Acyl-ACP_thioesterase_NHD"/>
</dbReference>
<dbReference type="InterPro" id="IPR049427">
    <property type="entry name" value="Acyl-ACP_TE_C"/>
</dbReference>
<keyword evidence="7" id="KW-0275">Fatty acid biosynthesis</keyword>
<dbReference type="STRING" id="1528.SAMN04488579_103139"/>
<dbReference type="Pfam" id="PF20791">
    <property type="entry name" value="Acyl-ACP_TE_C"/>
    <property type="match status" value="1"/>
</dbReference>
<dbReference type="GO" id="GO:0016297">
    <property type="term" value="F:fatty acyl-[ACP] hydrolase activity"/>
    <property type="evidence" value="ECO:0007669"/>
    <property type="project" value="InterPro"/>
</dbReference>
<dbReference type="CDD" id="cd00586">
    <property type="entry name" value="4HBT"/>
    <property type="match status" value="1"/>
</dbReference>
<comment type="similarity">
    <text evidence="1">Belongs to the acyl-ACP thioesterase family.</text>
</comment>
<evidence type="ECO:0000256" key="4">
    <source>
        <dbReference type="ARBA" id="ARBA00022832"/>
    </source>
</evidence>
<keyword evidence="11" id="KW-1185">Reference proteome</keyword>
<evidence type="ECO:0000256" key="1">
    <source>
        <dbReference type="ARBA" id="ARBA00006500"/>
    </source>
</evidence>
<keyword evidence="6" id="KW-0443">Lipid metabolism</keyword>